<dbReference type="Gene3D" id="3.20.20.190">
    <property type="entry name" value="Phosphatidylinositol (PI) phosphodiesterase"/>
    <property type="match status" value="1"/>
</dbReference>
<keyword evidence="1" id="KW-0812">Transmembrane</keyword>
<accession>A0A1L8TG46</accession>
<sequence>MLAMSSLRFFFTYSREFLRHWGSYILLIVGTNIVLEIIVIPIFQFLTAFILQRGDIPYVSNTNILTILTKHPAVLIALLFLLALIFALIFLQFTFQLFGIRSIQTKSEDSLWKILKQSIYQMRKLRPMTFVFFLFYFLMILPFANAIFRTPLLSKVTIPVFIIDYLNENMWISLLLSVGSLLVWYVGIRLLFVLPQMIFSNERPKQAITKSLALTHRRFWHYAWRIFILTLILTGVSYVGYGISYIFQSILDLFPRPIPAVGAMVTLTSIQFFSQLMLAWATVLYFSILVQKFHPLIISGERPLQMIHPSFWTRLVAGIICVIFGGSLLFNNVLYLAGVSDSKPLTISHRGVDNGNGVQNTIPAMASTIKEKPDYIEMDIQETKDHQFVVMHDINLKKLTGVNKTTHDLTLVELQDLYATENGHVASVASFDDYVAFANRHQQKLLIEIKVTSADSKEMIDNFIQKYQAMILQYHHKIHSLDYDVVKELKKKAPKLYVSYVLPYNLVFPQTPANAYTMEETTLTSDFIQQAHREHKGVYAWTVNSKDGMDRMIALNVNGIVTDNLKMLKEEISIYEQKPSYAKRIEIYINRLPTLNARSSEN</sequence>
<dbReference type="InterPro" id="IPR018476">
    <property type="entry name" value="GlyceroP-diester-Pdiesterase_M"/>
</dbReference>
<feature type="transmembrane region" description="Helical" evidence="1">
    <location>
        <begin position="267"/>
        <end position="290"/>
    </location>
</feature>
<dbReference type="CDD" id="cd08579">
    <property type="entry name" value="GDPD_memb_like"/>
    <property type="match status" value="1"/>
</dbReference>
<dbReference type="PROSITE" id="PS51704">
    <property type="entry name" value="GP_PDE"/>
    <property type="match status" value="1"/>
</dbReference>
<protein>
    <recommendedName>
        <fullName evidence="2">GP-PDE domain-containing protein</fullName>
    </recommendedName>
</protein>
<dbReference type="AlphaFoldDB" id="A0A1L8TG46"/>
<feature type="transmembrane region" description="Helical" evidence="1">
    <location>
        <begin position="226"/>
        <end position="247"/>
    </location>
</feature>
<keyword evidence="4" id="KW-1185">Reference proteome</keyword>
<dbReference type="Pfam" id="PF10110">
    <property type="entry name" value="GPDPase_memb"/>
    <property type="match status" value="1"/>
</dbReference>
<proteinExistence type="predicted"/>
<organism evidence="3 4">
    <name type="scientific">Enterococcus hermanniensis</name>
    <dbReference type="NCBI Taxonomy" id="249189"/>
    <lineage>
        <taxon>Bacteria</taxon>
        <taxon>Bacillati</taxon>
        <taxon>Bacillota</taxon>
        <taxon>Bacilli</taxon>
        <taxon>Lactobacillales</taxon>
        <taxon>Enterococcaceae</taxon>
        <taxon>Enterococcus</taxon>
    </lineage>
</organism>
<reference evidence="3 4" key="1">
    <citation type="submission" date="2014-12" db="EMBL/GenBank/DDBJ databases">
        <title>Draft genome sequences of 29 type strains of Enterococci.</title>
        <authorList>
            <person name="Zhong Z."/>
            <person name="Sun Z."/>
            <person name="Liu W."/>
            <person name="Zhang W."/>
            <person name="Zhang H."/>
        </authorList>
    </citation>
    <scope>NUCLEOTIDE SEQUENCE [LARGE SCALE GENOMIC DNA]</scope>
    <source>
        <strain evidence="3 4">DSM 17122</strain>
    </source>
</reference>
<dbReference type="STRING" id="249189.RV04_GL000675"/>
<keyword evidence="1" id="KW-0472">Membrane</keyword>
<dbReference type="EMBL" id="JXKQ01000014">
    <property type="protein sequence ID" value="OJG43315.1"/>
    <property type="molecule type" value="Genomic_DNA"/>
</dbReference>
<feature type="transmembrane region" description="Helical" evidence="1">
    <location>
        <begin position="71"/>
        <end position="91"/>
    </location>
</feature>
<evidence type="ECO:0000313" key="3">
    <source>
        <dbReference type="EMBL" id="OJG43315.1"/>
    </source>
</evidence>
<dbReference type="Proteomes" id="UP000182077">
    <property type="component" value="Unassembled WGS sequence"/>
</dbReference>
<feature type="transmembrane region" description="Helical" evidence="1">
    <location>
        <begin position="170"/>
        <end position="194"/>
    </location>
</feature>
<gene>
    <name evidence="3" type="ORF">RV04_GL000675</name>
</gene>
<feature type="domain" description="GP-PDE" evidence="2">
    <location>
        <begin position="344"/>
        <end position="572"/>
    </location>
</feature>
<dbReference type="InterPro" id="IPR017946">
    <property type="entry name" value="PLC-like_Pdiesterase_TIM-brl"/>
</dbReference>
<evidence type="ECO:0000259" key="2">
    <source>
        <dbReference type="PROSITE" id="PS51704"/>
    </source>
</evidence>
<dbReference type="InterPro" id="IPR030395">
    <property type="entry name" value="GP_PDE_dom"/>
</dbReference>
<evidence type="ECO:0000313" key="4">
    <source>
        <dbReference type="Proteomes" id="UP000182077"/>
    </source>
</evidence>
<dbReference type="GO" id="GO:0006629">
    <property type="term" value="P:lipid metabolic process"/>
    <property type="evidence" value="ECO:0007669"/>
    <property type="project" value="InterPro"/>
</dbReference>
<dbReference type="SUPFAM" id="SSF51695">
    <property type="entry name" value="PLC-like phosphodiesterases"/>
    <property type="match status" value="1"/>
</dbReference>
<name>A0A1L8TG46_9ENTE</name>
<evidence type="ECO:0000256" key="1">
    <source>
        <dbReference type="SAM" id="Phobius"/>
    </source>
</evidence>
<comment type="caution">
    <text evidence="3">The sequence shown here is derived from an EMBL/GenBank/DDBJ whole genome shotgun (WGS) entry which is preliminary data.</text>
</comment>
<dbReference type="PANTHER" id="PTHR46211">
    <property type="entry name" value="GLYCEROPHOSPHORYL DIESTER PHOSPHODIESTERASE"/>
    <property type="match status" value="1"/>
</dbReference>
<feature type="transmembrane region" description="Helical" evidence="1">
    <location>
        <begin position="21"/>
        <end position="51"/>
    </location>
</feature>
<dbReference type="GO" id="GO:0008081">
    <property type="term" value="F:phosphoric diester hydrolase activity"/>
    <property type="evidence" value="ECO:0007669"/>
    <property type="project" value="InterPro"/>
</dbReference>
<dbReference type="PANTHER" id="PTHR46211:SF8">
    <property type="entry name" value="PHOSPHODIESTERASE"/>
    <property type="match status" value="1"/>
</dbReference>
<feature type="transmembrane region" description="Helical" evidence="1">
    <location>
        <begin position="311"/>
        <end position="330"/>
    </location>
</feature>
<keyword evidence="1" id="KW-1133">Transmembrane helix</keyword>
<feature type="transmembrane region" description="Helical" evidence="1">
    <location>
        <begin position="130"/>
        <end position="150"/>
    </location>
</feature>
<dbReference type="Pfam" id="PF03009">
    <property type="entry name" value="GDPD"/>
    <property type="match status" value="1"/>
</dbReference>